<evidence type="ECO:0000313" key="6">
    <source>
        <dbReference type="EMBL" id="KAF2722484.1"/>
    </source>
</evidence>
<dbReference type="Pfam" id="PF01812">
    <property type="entry name" value="5-FTHF_cyc-lig"/>
    <property type="match status" value="1"/>
</dbReference>
<evidence type="ECO:0000256" key="1">
    <source>
        <dbReference type="ARBA" id="ARBA00010638"/>
    </source>
</evidence>
<dbReference type="SUPFAM" id="SSF100950">
    <property type="entry name" value="NagB/RpiA/CoA transferase-like"/>
    <property type="match status" value="1"/>
</dbReference>
<dbReference type="PANTHER" id="PTHR23407">
    <property type="entry name" value="ATPASE INHIBITOR/5-FORMYLTETRAHYDROFOLATE CYCLO-LIGASE"/>
    <property type="match status" value="1"/>
</dbReference>
<dbReference type="AlphaFoldDB" id="A0A9P4Q9W9"/>
<keyword evidence="2" id="KW-0547">Nucleotide-binding</keyword>
<evidence type="ECO:0000256" key="2">
    <source>
        <dbReference type="ARBA" id="ARBA00022741"/>
    </source>
</evidence>
<dbReference type="InterPro" id="IPR024185">
    <property type="entry name" value="FTHF_cligase-like_sf"/>
</dbReference>
<evidence type="ECO:0000256" key="3">
    <source>
        <dbReference type="ARBA" id="ARBA00022840"/>
    </source>
</evidence>
<organism evidence="6 7">
    <name type="scientific">Polychaeton citri CBS 116435</name>
    <dbReference type="NCBI Taxonomy" id="1314669"/>
    <lineage>
        <taxon>Eukaryota</taxon>
        <taxon>Fungi</taxon>
        <taxon>Dikarya</taxon>
        <taxon>Ascomycota</taxon>
        <taxon>Pezizomycotina</taxon>
        <taxon>Dothideomycetes</taxon>
        <taxon>Dothideomycetidae</taxon>
        <taxon>Capnodiales</taxon>
        <taxon>Capnodiaceae</taxon>
        <taxon>Polychaeton</taxon>
    </lineage>
</organism>
<dbReference type="GO" id="GO:0009396">
    <property type="term" value="P:folic acid-containing compound biosynthetic process"/>
    <property type="evidence" value="ECO:0007669"/>
    <property type="project" value="TreeGrafter"/>
</dbReference>
<dbReference type="InterPro" id="IPR037171">
    <property type="entry name" value="NagB/RpiA_transferase-like"/>
</dbReference>
<dbReference type="GO" id="GO:0005739">
    <property type="term" value="C:mitochondrion"/>
    <property type="evidence" value="ECO:0007669"/>
    <property type="project" value="TreeGrafter"/>
</dbReference>
<dbReference type="GO" id="GO:0030272">
    <property type="term" value="F:5-formyltetrahydrofolate cyclo-ligase activity"/>
    <property type="evidence" value="ECO:0007669"/>
    <property type="project" value="UniProtKB-EC"/>
</dbReference>
<keyword evidence="3" id="KW-0067">ATP-binding</keyword>
<dbReference type="InterPro" id="IPR002698">
    <property type="entry name" value="FTHF_cligase"/>
</dbReference>
<keyword evidence="6" id="KW-0808">Transferase</keyword>
<dbReference type="PANTHER" id="PTHR23407:SF1">
    <property type="entry name" value="5-FORMYLTETRAHYDROFOLATE CYCLO-LIGASE"/>
    <property type="match status" value="1"/>
</dbReference>
<comment type="catalytic activity">
    <reaction evidence="4">
        <text>(6S)-5-formyl-5,6,7,8-tetrahydrofolate + ATP = (6R)-5,10-methenyltetrahydrofolate + ADP + phosphate</text>
        <dbReference type="Rhea" id="RHEA:10488"/>
        <dbReference type="ChEBI" id="CHEBI:30616"/>
        <dbReference type="ChEBI" id="CHEBI:43474"/>
        <dbReference type="ChEBI" id="CHEBI:57455"/>
        <dbReference type="ChEBI" id="CHEBI:57457"/>
        <dbReference type="ChEBI" id="CHEBI:456216"/>
        <dbReference type="EC" id="6.3.3.2"/>
    </reaction>
</comment>
<dbReference type="GO" id="GO:0016740">
    <property type="term" value="F:transferase activity"/>
    <property type="evidence" value="ECO:0007669"/>
    <property type="project" value="UniProtKB-KW"/>
</dbReference>
<gene>
    <name evidence="6" type="ORF">K431DRAFT_283898</name>
</gene>
<sequence>MVPTTKSTSRLNAHTPSSTYNLDNAFRRKLSTKMASDIKNAKSKLRTEIKNIYSHVKPGDTMVLSESSTVCNRIMHSALYMNATRIGCYLSMPGAEIQTGNFVRHALSHGKRVFVPYLYKPTPSKTSDEAEAKPKRRIMELLELNGLQDYESLERDSWGIPTLKADSVADRWNAMGGKGTSDVQDADNEGAEHEERGLDLLVVPGVAFDEEGRRLGHGAGFYDRFLQQSGQEVAGKREHGVRIGVGLTGQMVGTGRIPMEDTDWAMDAVVVGNGRVFALGGTDV</sequence>
<dbReference type="OrthoDB" id="2015992at2759"/>
<keyword evidence="7" id="KW-1185">Reference proteome</keyword>
<dbReference type="Gene3D" id="3.40.50.10420">
    <property type="entry name" value="NagB/RpiA/CoA transferase-like"/>
    <property type="match status" value="1"/>
</dbReference>
<dbReference type="GO" id="GO:0005524">
    <property type="term" value="F:ATP binding"/>
    <property type="evidence" value="ECO:0007669"/>
    <property type="project" value="UniProtKB-KW"/>
</dbReference>
<evidence type="ECO:0000313" key="7">
    <source>
        <dbReference type="Proteomes" id="UP000799441"/>
    </source>
</evidence>
<dbReference type="EC" id="6.3.3.2" evidence="5"/>
<name>A0A9P4Q9W9_9PEZI</name>
<protein>
    <recommendedName>
        <fullName evidence="5">5-formyltetrahydrofolate cyclo-ligase</fullName>
        <ecNumber evidence="5">6.3.3.2</ecNumber>
    </recommendedName>
</protein>
<dbReference type="EMBL" id="MU003782">
    <property type="protein sequence ID" value="KAF2722484.1"/>
    <property type="molecule type" value="Genomic_DNA"/>
</dbReference>
<accession>A0A9P4Q9W9</accession>
<comment type="similarity">
    <text evidence="1">Belongs to the 5-formyltetrahydrofolate cyclo-ligase family.</text>
</comment>
<proteinExistence type="inferred from homology"/>
<dbReference type="GO" id="GO:0035999">
    <property type="term" value="P:tetrahydrofolate interconversion"/>
    <property type="evidence" value="ECO:0007669"/>
    <property type="project" value="TreeGrafter"/>
</dbReference>
<comment type="caution">
    <text evidence="6">The sequence shown here is derived from an EMBL/GenBank/DDBJ whole genome shotgun (WGS) entry which is preliminary data.</text>
</comment>
<evidence type="ECO:0000256" key="4">
    <source>
        <dbReference type="ARBA" id="ARBA00036539"/>
    </source>
</evidence>
<reference evidence="6" key="1">
    <citation type="journal article" date="2020" name="Stud. Mycol.">
        <title>101 Dothideomycetes genomes: a test case for predicting lifestyles and emergence of pathogens.</title>
        <authorList>
            <person name="Haridas S."/>
            <person name="Albert R."/>
            <person name="Binder M."/>
            <person name="Bloem J."/>
            <person name="Labutti K."/>
            <person name="Salamov A."/>
            <person name="Andreopoulos B."/>
            <person name="Baker S."/>
            <person name="Barry K."/>
            <person name="Bills G."/>
            <person name="Bluhm B."/>
            <person name="Cannon C."/>
            <person name="Castanera R."/>
            <person name="Culley D."/>
            <person name="Daum C."/>
            <person name="Ezra D."/>
            <person name="Gonzalez J."/>
            <person name="Henrissat B."/>
            <person name="Kuo A."/>
            <person name="Liang C."/>
            <person name="Lipzen A."/>
            <person name="Lutzoni F."/>
            <person name="Magnuson J."/>
            <person name="Mondo S."/>
            <person name="Nolan M."/>
            <person name="Ohm R."/>
            <person name="Pangilinan J."/>
            <person name="Park H.-J."/>
            <person name="Ramirez L."/>
            <person name="Alfaro M."/>
            <person name="Sun H."/>
            <person name="Tritt A."/>
            <person name="Yoshinaga Y."/>
            <person name="Zwiers L.-H."/>
            <person name="Turgeon B."/>
            <person name="Goodwin S."/>
            <person name="Spatafora J."/>
            <person name="Crous P."/>
            <person name="Grigoriev I."/>
        </authorList>
    </citation>
    <scope>NUCLEOTIDE SEQUENCE</scope>
    <source>
        <strain evidence="6">CBS 116435</strain>
    </source>
</reference>
<dbReference type="Proteomes" id="UP000799441">
    <property type="component" value="Unassembled WGS sequence"/>
</dbReference>
<evidence type="ECO:0000256" key="5">
    <source>
        <dbReference type="ARBA" id="ARBA00038966"/>
    </source>
</evidence>